<dbReference type="AlphaFoldDB" id="A0A498HPP0"/>
<gene>
    <name evidence="1" type="ORF">DVH24_015445</name>
</gene>
<dbReference type="Proteomes" id="UP000290289">
    <property type="component" value="Chromosome 16"/>
</dbReference>
<name>A0A498HPP0_MALDO</name>
<comment type="caution">
    <text evidence="1">The sequence shown here is derived from an EMBL/GenBank/DDBJ whole genome shotgun (WGS) entry which is preliminary data.</text>
</comment>
<dbReference type="EMBL" id="RDQH01000342">
    <property type="protein sequence ID" value="RXH70823.1"/>
    <property type="molecule type" value="Genomic_DNA"/>
</dbReference>
<dbReference type="PANTHER" id="PTHR34054">
    <property type="entry name" value="EXPRESSED PROTEIN"/>
    <property type="match status" value="1"/>
</dbReference>
<proteinExistence type="predicted"/>
<keyword evidence="2" id="KW-1185">Reference proteome</keyword>
<evidence type="ECO:0000313" key="2">
    <source>
        <dbReference type="Proteomes" id="UP000290289"/>
    </source>
</evidence>
<protein>
    <submittedName>
        <fullName evidence="1">Uncharacterized protein</fullName>
    </submittedName>
</protein>
<evidence type="ECO:0000313" key="1">
    <source>
        <dbReference type="EMBL" id="RXH70823.1"/>
    </source>
</evidence>
<reference evidence="1 2" key="1">
    <citation type="submission" date="2018-10" db="EMBL/GenBank/DDBJ databases">
        <title>A high-quality apple genome assembly.</title>
        <authorList>
            <person name="Hu J."/>
        </authorList>
    </citation>
    <scope>NUCLEOTIDE SEQUENCE [LARGE SCALE GENOMIC DNA]</scope>
    <source>
        <strain evidence="2">cv. HFTH1</strain>
        <tissue evidence="1">Young leaf</tissue>
    </source>
</reference>
<sequence length="141" mass="15668">MASFSGLGIGLSIVFGCLRLALVAKLYYLLCEPDLELGSSKDFLLKLNEKENVEISKLMRLHNLDGRPRFLFTIKEEENKDLELEDGKSRSSRKESRTRSLGDLILAVGTHFLSPMSSSLMRPANASSGIPAIAYNQFLDT</sequence>
<organism evidence="1 2">
    <name type="scientific">Malus domestica</name>
    <name type="common">Apple</name>
    <name type="synonym">Pyrus malus</name>
    <dbReference type="NCBI Taxonomy" id="3750"/>
    <lineage>
        <taxon>Eukaryota</taxon>
        <taxon>Viridiplantae</taxon>
        <taxon>Streptophyta</taxon>
        <taxon>Embryophyta</taxon>
        <taxon>Tracheophyta</taxon>
        <taxon>Spermatophyta</taxon>
        <taxon>Magnoliopsida</taxon>
        <taxon>eudicotyledons</taxon>
        <taxon>Gunneridae</taxon>
        <taxon>Pentapetalae</taxon>
        <taxon>rosids</taxon>
        <taxon>fabids</taxon>
        <taxon>Rosales</taxon>
        <taxon>Rosaceae</taxon>
        <taxon>Amygdaloideae</taxon>
        <taxon>Maleae</taxon>
        <taxon>Malus</taxon>
    </lineage>
</organism>
<dbReference type="PANTHER" id="PTHR34054:SF6">
    <property type="entry name" value="TRANSMEMBRANE PROTEIN"/>
    <property type="match status" value="1"/>
</dbReference>
<accession>A0A498HPP0</accession>
<dbReference type="STRING" id="3750.A0A498HPP0"/>
<dbReference type="InterPro" id="IPR045884">
    <property type="entry name" value="At5g59350-like"/>
</dbReference>